<keyword evidence="7" id="KW-1185">Reference proteome</keyword>
<dbReference type="KEGG" id="ddu:GF1_18960"/>
<dbReference type="GO" id="GO:0005344">
    <property type="term" value="F:oxygen carrier activity"/>
    <property type="evidence" value="ECO:0007669"/>
    <property type="project" value="UniProtKB-KW"/>
</dbReference>
<dbReference type="InterPro" id="IPR035938">
    <property type="entry name" value="Hemerythrin-like_sf"/>
</dbReference>
<keyword evidence="4" id="KW-0408">Iron</keyword>
<dbReference type="NCBIfam" id="TIGR02481">
    <property type="entry name" value="hemeryth_dom"/>
    <property type="match status" value="1"/>
</dbReference>
<evidence type="ECO:0000256" key="2">
    <source>
        <dbReference type="ARBA" id="ARBA00022621"/>
    </source>
</evidence>
<evidence type="ECO:0000256" key="3">
    <source>
        <dbReference type="ARBA" id="ARBA00022723"/>
    </source>
</evidence>
<dbReference type="PANTHER" id="PTHR37164:SF1">
    <property type="entry name" value="BACTERIOHEMERYTHRIN"/>
    <property type="match status" value="1"/>
</dbReference>
<protein>
    <submittedName>
        <fullName evidence="6">Hemerythrin</fullName>
    </submittedName>
</protein>
<feature type="domain" description="Hemerythrin-like" evidence="5">
    <location>
        <begin position="16"/>
        <end position="130"/>
    </location>
</feature>
<dbReference type="Gene3D" id="1.20.120.50">
    <property type="entry name" value="Hemerythrin-like"/>
    <property type="match status" value="1"/>
</dbReference>
<gene>
    <name evidence="6" type="ORF">GF1_18960</name>
</gene>
<evidence type="ECO:0000256" key="4">
    <source>
        <dbReference type="ARBA" id="ARBA00023004"/>
    </source>
</evidence>
<dbReference type="SUPFAM" id="SSF47188">
    <property type="entry name" value="Hemerythrin-like"/>
    <property type="match status" value="1"/>
</dbReference>
<sequence length="139" mass="16283">MNNILYIVWSDNNNIGIPIIDEQHRGIISTINSLHYFIQTGHGDEIIKPTMIILEQYVDIHFKTEEALMKKANYPDIKDHIVMHKKLVEKTKNLSIYASSNNDSNIILKFLKEWWLGHINKEDVKYAPFLKKLLDSKSF</sequence>
<dbReference type="InterPro" id="IPR016131">
    <property type="entry name" value="Haemerythrin_Fe_BS"/>
</dbReference>
<evidence type="ECO:0000256" key="1">
    <source>
        <dbReference type="ARBA" id="ARBA00010587"/>
    </source>
</evidence>
<dbReference type="InterPro" id="IPR012312">
    <property type="entry name" value="Hemerythrin-like"/>
</dbReference>
<evidence type="ECO:0000313" key="7">
    <source>
        <dbReference type="Proteomes" id="UP001063350"/>
    </source>
</evidence>
<reference evidence="6" key="1">
    <citation type="submission" date="2020-12" db="EMBL/GenBank/DDBJ databases">
        <title>Desulfobium dissulfuricans gen. nov., sp. nov., a novel mesophilic, sulfate-reducing bacterium isolated from a deep-sea hydrothermal vent.</title>
        <authorList>
            <person name="Hashimoto Y."/>
            <person name="Tame A."/>
            <person name="Sawayama S."/>
            <person name="Miyazaki J."/>
            <person name="Takai K."/>
            <person name="Nakagawa S."/>
        </authorList>
    </citation>
    <scope>NUCLEOTIDE SEQUENCE</scope>
    <source>
        <strain evidence="6">GF1</strain>
    </source>
</reference>
<accession>A0A915XIT8</accession>
<dbReference type="PANTHER" id="PTHR37164">
    <property type="entry name" value="BACTERIOHEMERYTHRIN"/>
    <property type="match status" value="1"/>
</dbReference>
<proteinExistence type="inferred from homology"/>
<keyword evidence="2" id="KW-0813">Transport</keyword>
<evidence type="ECO:0000259" key="5">
    <source>
        <dbReference type="Pfam" id="PF01814"/>
    </source>
</evidence>
<dbReference type="AlphaFoldDB" id="A0A915XIT8"/>
<evidence type="ECO:0000313" key="6">
    <source>
        <dbReference type="EMBL" id="BCO09520.1"/>
    </source>
</evidence>
<dbReference type="NCBIfam" id="NF033749">
    <property type="entry name" value="bact_hemeryth"/>
    <property type="match status" value="1"/>
</dbReference>
<dbReference type="Pfam" id="PF01814">
    <property type="entry name" value="Hemerythrin"/>
    <property type="match status" value="1"/>
</dbReference>
<dbReference type="InterPro" id="IPR012827">
    <property type="entry name" value="Hemerythrin_metal-bd"/>
</dbReference>
<dbReference type="Proteomes" id="UP001063350">
    <property type="component" value="Chromosome"/>
</dbReference>
<dbReference type="GO" id="GO:0046872">
    <property type="term" value="F:metal ion binding"/>
    <property type="evidence" value="ECO:0007669"/>
    <property type="project" value="UniProtKB-KW"/>
</dbReference>
<dbReference type="EMBL" id="AP024233">
    <property type="protein sequence ID" value="BCO09520.1"/>
    <property type="molecule type" value="Genomic_DNA"/>
</dbReference>
<dbReference type="PROSITE" id="PS00550">
    <property type="entry name" value="HEMERYTHRINS"/>
    <property type="match status" value="1"/>
</dbReference>
<dbReference type="RefSeq" id="WP_267926265.1">
    <property type="nucleotide sequence ID" value="NZ_AP024233.1"/>
</dbReference>
<organism evidence="6 7">
    <name type="scientific">Desulfolithobacter dissulfuricans</name>
    <dbReference type="NCBI Taxonomy" id="2795293"/>
    <lineage>
        <taxon>Bacteria</taxon>
        <taxon>Pseudomonadati</taxon>
        <taxon>Thermodesulfobacteriota</taxon>
        <taxon>Desulfobulbia</taxon>
        <taxon>Desulfobulbales</taxon>
        <taxon>Desulfobulbaceae</taxon>
        <taxon>Desulfolithobacter</taxon>
    </lineage>
</organism>
<keyword evidence="3" id="KW-0479">Metal-binding</keyword>
<comment type="similarity">
    <text evidence="1">Belongs to the hemerythrin family.</text>
</comment>
<dbReference type="InterPro" id="IPR050669">
    <property type="entry name" value="Hemerythrin"/>
</dbReference>
<dbReference type="CDD" id="cd12107">
    <property type="entry name" value="Hemerythrin"/>
    <property type="match status" value="1"/>
</dbReference>
<keyword evidence="2" id="KW-0561">Oxygen transport</keyword>
<name>A0A915XIT8_9BACT</name>